<evidence type="ECO:0000256" key="4">
    <source>
        <dbReference type="ARBA" id="ARBA00022448"/>
    </source>
</evidence>
<feature type="transmembrane region" description="Helical" evidence="10">
    <location>
        <begin position="357"/>
        <end position="378"/>
    </location>
</feature>
<name>A0A3R6E0I4_9FIRM</name>
<gene>
    <name evidence="11" type="ORF">DW856_06905</name>
</gene>
<dbReference type="PANTHER" id="PTHR43823">
    <property type="entry name" value="SPORULATION PROTEIN YKVU"/>
    <property type="match status" value="1"/>
</dbReference>
<evidence type="ECO:0000256" key="3">
    <source>
        <dbReference type="ARBA" id="ARBA00022106"/>
    </source>
</evidence>
<evidence type="ECO:0000256" key="7">
    <source>
        <dbReference type="ARBA" id="ARBA00022989"/>
    </source>
</evidence>
<feature type="transmembrane region" description="Helical" evidence="10">
    <location>
        <begin position="135"/>
        <end position="156"/>
    </location>
</feature>
<evidence type="ECO:0000313" key="11">
    <source>
        <dbReference type="EMBL" id="RHC17869.1"/>
    </source>
</evidence>
<dbReference type="NCBIfam" id="TIGR00797">
    <property type="entry name" value="matE"/>
    <property type="match status" value="1"/>
</dbReference>
<dbReference type="InterPro" id="IPR051327">
    <property type="entry name" value="MATE_MepA_subfamily"/>
</dbReference>
<evidence type="ECO:0000256" key="9">
    <source>
        <dbReference type="ARBA" id="ARBA00023251"/>
    </source>
</evidence>
<evidence type="ECO:0000256" key="10">
    <source>
        <dbReference type="SAM" id="Phobius"/>
    </source>
</evidence>
<feature type="transmembrane region" description="Helical" evidence="10">
    <location>
        <begin position="196"/>
        <end position="215"/>
    </location>
</feature>
<feature type="transmembrane region" description="Helical" evidence="10">
    <location>
        <begin position="53"/>
        <end position="74"/>
    </location>
</feature>
<keyword evidence="4" id="KW-0813">Transport</keyword>
<keyword evidence="7 10" id="KW-1133">Transmembrane helix</keyword>
<dbReference type="PANTHER" id="PTHR43823:SF3">
    <property type="entry name" value="MULTIDRUG EXPORT PROTEIN MEPA"/>
    <property type="match status" value="1"/>
</dbReference>
<evidence type="ECO:0000256" key="1">
    <source>
        <dbReference type="ARBA" id="ARBA00004651"/>
    </source>
</evidence>
<dbReference type="GO" id="GO:0015297">
    <property type="term" value="F:antiporter activity"/>
    <property type="evidence" value="ECO:0007669"/>
    <property type="project" value="InterPro"/>
</dbReference>
<reference evidence="11 12" key="1">
    <citation type="submission" date="2018-08" db="EMBL/GenBank/DDBJ databases">
        <title>A genome reference for cultivated species of the human gut microbiota.</title>
        <authorList>
            <person name="Zou Y."/>
            <person name="Xue W."/>
            <person name="Luo G."/>
        </authorList>
    </citation>
    <scope>NUCLEOTIDE SEQUENCE [LARGE SCALE GENOMIC DNA]</scope>
    <source>
        <strain evidence="11 12">AM37-1AC</strain>
    </source>
</reference>
<feature type="transmembrane region" description="Helical" evidence="10">
    <location>
        <begin position="271"/>
        <end position="293"/>
    </location>
</feature>
<evidence type="ECO:0000313" key="12">
    <source>
        <dbReference type="Proteomes" id="UP000283513"/>
    </source>
</evidence>
<keyword evidence="8 10" id="KW-0472">Membrane</keyword>
<feature type="transmembrane region" description="Helical" evidence="10">
    <location>
        <begin position="314"/>
        <end position="337"/>
    </location>
</feature>
<proteinExistence type="inferred from homology"/>
<dbReference type="InterPro" id="IPR048279">
    <property type="entry name" value="MdtK-like"/>
</dbReference>
<dbReference type="GO" id="GO:0046677">
    <property type="term" value="P:response to antibiotic"/>
    <property type="evidence" value="ECO:0007669"/>
    <property type="project" value="UniProtKB-KW"/>
</dbReference>
<dbReference type="CDD" id="cd13143">
    <property type="entry name" value="MATE_MepA_like"/>
    <property type="match status" value="1"/>
</dbReference>
<comment type="similarity">
    <text evidence="2">Belongs to the multi antimicrobial extrusion (MATE) (TC 2.A.66.1) family. MepA subfamily.</text>
</comment>
<dbReference type="GO" id="GO:0042910">
    <property type="term" value="F:xenobiotic transmembrane transporter activity"/>
    <property type="evidence" value="ECO:0007669"/>
    <property type="project" value="InterPro"/>
</dbReference>
<evidence type="ECO:0000256" key="6">
    <source>
        <dbReference type="ARBA" id="ARBA00022692"/>
    </source>
</evidence>
<dbReference type="Pfam" id="PF01554">
    <property type="entry name" value="MatE"/>
    <property type="match status" value="2"/>
</dbReference>
<keyword evidence="5" id="KW-1003">Cell membrane</keyword>
<feature type="transmembrane region" description="Helical" evidence="10">
    <location>
        <begin position="12"/>
        <end position="33"/>
    </location>
</feature>
<organism evidence="11 12">
    <name type="scientific">Roseburia intestinalis</name>
    <dbReference type="NCBI Taxonomy" id="166486"/>
    <lineage>
        <taxon>Bacteria</taxon>
        <taxon>Bacillati</taxon>
        <taxon>Bacillota</taxon>
        <taxon>Clostridia</taxon>
        <taxon>Lachnospirales</taxon>
        <taxon>Lachnospiraceae</taxon>
        <taxon>Roseburia</taxon>
    </lineage>
</organism>
<feature type="transmembrane region" description="Helical" evidence="10">
    <location>
        <begin position="95"/>
        <end position="115"/>
    </location>
</feature>
<dbReference type="AlphaFoldDB" id="A0A3R6E0I4"/>
<evidence type="ECO:0000256" key="5">
    <source>
        <dbReference type="ARBA" id="ARBA00022475"/>
    </source>
</evidence>
<sequence length="443" mass="47899">MKENEIFEKAPVSKAYFTMALPVVLSMVVSLIYNMVDTYFIAGTGNTDLVAGVSLGAPVFTLMIALGDIFGLGGSSVISRMFGKKQDDDGRRMSVFCFYAAILCGILVIIIMLAFRMPILHMLGADEDTLCYASAYYTGIVIGAPFIILSFTPSNLLRTEGFARESMVGTILGAVVNMVLDPVFISLLGFGAAGAAIATVIGYICADLYFLWFLLKRSQKLSVNPVGFHISADELKPIFAIGIPASITNLMQSFGMALTNRFLLPYGNEKVAAMGIVMKVNMIAVLVLVGFAFGAQPLIGYNYGADNKKRLKEILAFCYKFECSLAVILAAALSLAAKPLIRVFMDDAQIVNSGVEMLKYQQMGMLFVAIVLVTTCTFQSAGKAWGAFWLSVSRQGFIFAVVILTASHLAGYTGVLAAQAVSDFLTAVLAILFYRHYFGSQHN</sequence>
<protein>
    <recommendedName>
        <fullName evidence="3">Multidrug export protein MepA</fullName>
    </recommendedName>
</protein>
<dbReference type="GO" id="GO:0005886">
    <property type="term" value="C:plasma membrane"/>
    <property type="evidence" value="ECO:0007669"/>
    <property type="project" value="UniProtKB-SubCell"/>
</dbReference>
<keyword evidence="9" id="KW-0046">Antibiotic resistance</keyword>
<dbReference type="Proteomes" id="UP000283513">
    <property type="component" value="Unassembled WGS sequence"/>
</dbReference>
<dbReference type="InterPro" id="IPR002528">
    <property type="entry name" value="MATE_fam"/>
</dbReference>
<dbReference type="PIRSF" id="PIRSF006603">
    <property type="entry name" value="DinF"/>
    <property type="match status" value="1"/>
</dbReference>
<feature type="transmembrane region" description="Helical" evidence="10">
    <location>
        <begin position="168"/>
        <end position="190"/>
    </location>
</feature>
<accession>A0A3R6E0I4</accession>
<dbReference type="RefSeq" id="WP_118597600.1">
    <property type="nucleotide sequence ID" value="NZ_QSHO01000005.1"/>
</dbReference>
<comment type="subcellular location">
    <subcellularLocation>
        <location evidence="1">Cell membrane</location>
        <topology evidence="1">Multi-pass membrane protein</topology>
    </subcellularLocation>
</comment>
<comment type="caution">
    <text evidence="11">The sequence shown here is derived from an EMBL/GenBank/DDBJ whole genome shotgun (WGS) entry which is preliminary data.</text>
</comment>
<dbReference type="EMBL" id="QSHO01000005">
    <property type="protein sequence ID" value="RHC17869.1"/>
    <property type="molecule type" value="Genomic_DNA"/>
</dbReference>
<evidence type="ECO:0000256" key="8">
    <source>
        <dbReference type="ARBA" id="ARBA00023136"/>
    </source>
</evidence>
<dbReference type="InterPro" id="IPR045070">
    <property type="entry name" value="MATE_MepA-like"/>
</dbReference>
<keyword evidence="6 10" id="KW-0812">Transmembrane</keyword>
<feature type="transmembrane region" description="Helical" evidence="10">
    <location>
        <begin position="238"/>
        <end position="259"/>
    </location>
</feature>
<evidence type="ECO:0000256" key="2">
    <source>
        <dbReference type="ARBA" id="ARBA00008417"/>
    </source>
</evidence>